<dbReference type="PANTHER" id="PTHR16311:SF3">
    <property type="entry name" value="THROMBOSPONDIN TYPE-1 DOMAIN-CONTAINING PROTEIN 1"/>
    <property type="match status" value="1"/>
</dbReference>
<dbReference type="PANTHER" id="PTHR16311">
    <property type="entry name" value="THROMBOSPONDIN TYPE I DOMAIN-CONTAINING 1"/>
    <property type="match status" value="1"/>
</dbReference>
<reference evidence="3 4" key="1">
    <citation type="journal article" date="2011" name="Nature">
        <title>Genome sequencing reveals insights into physiology and longevity of the naked mole rat.</title>
        <authorList>
            <person name="Kim E.B."/>
            <person name="Fang X."/>
            <person name="Fushan A.A."/>
            <person name="Huang Z."/>
            <person name="Lobanov A.V."/>
            <person name="Han L."/>
            <person name="Marino S.M."/>
            <person name="Sun X."/>
            <person name="Turanov A.A."/>
            <person name="Yang P."/>
            <person name="Yim S.H."/>
            <person name="Zhao X."/>
            <person name="Kasaikina M.V."/>
            <person name="Stoletzki N."/>
            <person name="Peng C."/>
            <person name="Polak P."/>
            <person name="Xiong Z."/>
            <person name="Kiezun A."/>
            <person name="Zhu Y."/>
            <person name="Chen Y."/>
            <person name="Kryukov G.V."/>
            <person name="Zhang Q."/>
            <person name="Peshkin L."/>
            <person name="Yang L."/>
            <person name="Bronson R.T."/>
            <person name="Buffenstein R."/>
            <person name="Wang B."/>
            <person name="Han C."/>
            <person name="Li Q."/>
            <person name="Chen L."/>
            <person name="Zhao W."/>
            <person name="Sunyaev S.R."/>
            <person name="Park T.J."/>
            <person name="Zhang G."/>
            <person name="Wang J."/>
            <person name="Gladyshev V.N."/>
        </authorList>
    </citation>
    <scope>NUCLEOTIDE SEQUENCE [LARGE SCALE GENOMIC DNA]</scope>
</reference>
<gene>
    <name evidence="3" type="ORF">GW7_10144</name>
</gene>
<dbReference type="InterPro" id="IPR038877">
    <property type="entry name" value="THSD1"/>
</dbReference>
<protein>
    <submittedName>
        <fullName evidence="3">Thrombospondin type-1 domain-containing protein 1</fullName>
    </submittedName>
</protein>
<evidence type="ECO:0000313" key="4">
    <source>
        <dbReference type="Proteomes" id="UP000006813"/>
    </source>
</evidence>
<dbReference type="GO" id="GO:0071944">
    <property type="term" value="C:cell periphery"/>
    <property type="evidence" value="ECO:0007669"/>
    <property type="project" value="TreeGrafter"/>
</dbReference>
<feature type="domain" description="THSD1 second Ig-like" evidence="2">
    <location>
        <begin position="1"/>
        <end position="68"/>
    </location>
</feature>
<dbReference type="AlphaFoldDB" id="G5AKV5"/>
<accession>G5AKV5</accession>
<evidence type="ECO:0000256" key="1">
    <source>
        <dbReference type="SAM" id="MobiDB-lite"/>
    </source>
</evidence>
<feature type="region of interest" description="Disordered" evidence="1">
    <location>
        <begin position="119"/>
        <end position="141"/>
    </location>
</feature>
<dbReference type="Proteomes" id="UP000006813">
    <property type="component" value="Unassembled WGS sequence"/>
</dbReference>
<dbReference type="Pfam" id="PF24310">
    <property type="entry name" value="THSD1_D2"/>
    <property type="match status" value="1"/>
</dbReference>
<proteinExistence type="predicted"/>
<organism evidence="3 4">
    <name type="scientific">Heterocephalus glaber</name>
    <name type="common">Naked mole rat</name>
    <dbReference type="NCBI Taxonomy" id="10181"/>
    <lineage>
        <taxon>Eukaryota</taxon>
        <taxon>Metazoa</taxon>
        <taxon>Chordata</taxon>
        <taxon>Craniata</taxon>
        <taxon>Vertebrata</taxon>
        <taxon>Euteleostomi</taxon>
        <taxon>Mammalia</taxon>
        <taxon>Eutheria</taxon>
        <taxon>Euarchontoglires</taxon>
        <taxon>Glires</taxon>
        <taxon>Rodentia</taxon>
        <taxon>Hystricomorpha</taxon>
        <taxon>Bathyergidae</taxon>
        <taxon>Heterocephalus</taxon>
    </lineage>
</organism>
<name>G5AKV5_HETGA</name>
<evidence type="ECO:0000313" key="3">
    <source>
        <dbReference type="EMBL" id="EHA97648.1"/>
    </source>
</evidence>
<dbReference type="EMBL" id="JH165689">
    <property type="protein sequence ID" value="EHA97648.1"/>
    <property type="molecule type" value="Genomic_DNA"/>
</dbReference>
<dbReference type="InParanoid" id="G5AKV5"/>
<evidence type="ECO:0000259" key="2">
    <source>
        <dbReference type="Pfam" id="PF24310"/>
    </source>
</evidence>
<dbReference type="InterPro" id="IPR056218">
    <property type="entry name" value="THSD1_D2"/>
</dbReference>
<sequence length="221" mass="24830">MLVDVIFTNNLPETSPGQPLERRTCKRKELMQSQWVGFGCAPVGPEAYVTVVLKLLGRNSVITSIAPIDLPRKFGFKLLMVPDLMSSVERDEERSDRNHQVYHVSQSLLTETAIDAAAGRPPLRLRKPRSSSNSSSKQVPDQIPIFRLTHDGYQRVSPLSPSQFRKDKCQSFLAHPEFAFYDNTSFGLTEGEQRMLDLPGYFGSNEEDETTSTLSVEKPVI</sequence>